<feature type="transmembrane region" description="Helical" evidence="14">
    <location>
        <begin position="39"/>
        <end position="57"/>
    </location>
</feature>
<feature type="transmembrane region" description="Helical" evidence="14">
    <location>
        <begin position="373"/>
        <end position="395"/>
    </location>
</feature>
<name>A0A845DRQ1_9BACI</name>
<feature type="transmembrane region" description="Helical" evidence="14">
    <location>
        <begin position="6"/>
        <end position="27"/>
    </location>
</feature>
<keyword evidence="5" id="KW-0762">Sugar transport</keyword>
<evidence type="ECO:0000256" key="2">
    <source>
        <dbReference type="ARBA" id="ARBA00011738"/>
    </source>
</evidence>
<organism evidence="15 16">
    <name type="scientific">Halobacillus litoralis</name>
    <dbReference type="NCBI Taxonomy" id="45668"/>
    <lineage>
        <taxon>Bacteria</taxon>
        <taxon>Bacillati</taxon>
        <taxon>Bacillota</taxon>
        <taxon>Bacilli</taxon>
        <taxon>Bacillales</taxon>
        <taxon>Bacillaceae</taxon>
        <taxon>Halobacillus</taxon>
    </lineage>
</organism>
<feature type="transmembrane region" description="Helical" evidence="14">
    <location>
        <begin position="259"/>
        <end position="280"/>
    </location>
</feature>
<evidence type="ECO:0000256" key="8">
    <source>
        <dbReference type="ARBA" id="ARBA00022989"/>
    </source>
</evidence>
<dbReference type="PANTHER" id="PTHR33843">
    <property type="entry name" value="ASCORBATE-SPECIFIC PTS SYSTEM EIIC COMPONENT"/>
    <property type="match status" value="1"/>
</dbReference>
<dbReference type="Proteomes" id="UP000460949">
    <property type="component" value="Unassembled WGS sequence"/>
</dbReference>
<comment type="caution">
    <text evidence="15">The sequence shown here is derived from an EMBL/GenBank/DDBJ whole genome shotgun (WGS) entry which is preliminary data.</text>
</comment>
<evidence type="ECO:0000256" key="11">
    <source>
        <dbReference type="ARBA" id="ARBA00038218"/>
    </source>
</evidence>
<evidence type="ECO:0000313" key="15">
    <source>
        <dbReference type="EMBL" id="MYL20180.1"/>
    </source>
</evidence>
<feature type="transmembrane region" description="Helical" evidence="14">
    <location>
        <begin position="415"/>
        <end position="439"/>
    </location>
</feature>
<dbReference type="PANTHER" id="PTHR33843:SF4">
    <property type="entry name" value="ASCORBATE-SPECIFIC PTS SYSTEM EIIC COMPONENT"/>
    <property type="match status" value="1"/>
</dbReference>
<keyword evidence="4" id="KW-1003">Cell membrane</keyword>
<comment type="subcellular location">
    <subcellularLocation>
        <location evidence="1">Cell membrane</location>
        <topology evidence="1">Multi-pass membrane protein</topology>
    </subcellularLocation>
</comment>
<evidence type="ECO:0000256" key="13">
    <source>
        <dbReference type="ARBA" id="ARBA00042859"/>
    </source>
</evidence>
<dbReference type="GO" id="GO:0005886">
    <property type="term" value="C:plasma membrane"/>
    <property type="evidence" value="ECO:0007669"/>
    <property type="project" value="UniProtKB-SubCell"/>
</dbReference>
<dbReference type="NCBIfam" id="NF009553">
    <property type="entry name" value="PRK12997.1-5"/>
    <property type="match status" value="1"/>
</dbReference>
<dbReference type="Pfam" id="PF03611">
    <property type="entry name" value="EIIC-GAT"/>
    <property type="match status" value="1"/>
</dbReference>
<dbReference type="InterPro" id="IPR051562">
    <property type="entry name" value="Ascorbate-PTS_EIIC"/>
</dbReference>
<keyword evidence="7 14" id="KW-0812">Transmembrane</keyword>
<feature type="transmembrane region" description="Helical" evidence="14">
    <location>
        <begin position="220"/>
        <end position="239"/>
    </location>
</feature>
<evidence type="ECO:0000256" key="1">
    <source>
        <dbReference type="ARBA" id="ARBA00004651"/>
    </source>
</evidence>
<dbReference type="GO" id="GO:0009401">
    <property type="term" value="P:phosphoenolpyruvate-dependent sugar phosphotransferase system"/>
    <property type="evidence" value="ECO:0007669"/>
    <property type="project" value="UniProtKB-KW"/>
</dbReference>
<dbReference type="AlphaFoldDB" id="A0A845DRQ1"/>
<proteinExistence type="inferred from homology"/>
<feature type="transmembrane region" description="Helical" evidence="14">
    <location>
        <begin position="96"/>
        <end position="114"/>
    </location>
</feature>
<comment type="subunit">
    <text evidence="2">Homodimer.</text>
</comment>
<evidence type="ECO:0000256" key="5">
    <source>
        <dbReference type="ARBA" id="ARBA00022597"/>
    </source>
</evidence>
<comment type="similarity">
    <text evidence="11">Belongs to the UlaA family.</text>
</comment>
<protein>
    <recommendedName>
        <fullName evidence="12">Ascorbate-specific PTS system EIIC component</fullName>
    </recommendedName>
    <alternativeName>
        <fullName evidence="13">Ascorbate-specific permease IIC component UlaA</fullName>
    </alternativeName>
</protein>
<evidence type="ECO:0000256" key="7">
    <source>
        <dbReference type="ARBA" id="ARBA00022692"/>
    </source>
</evidence>
<evidence type="ECO:0000256" key="9">
    <source>
        <dbReference type="ARBA" id="ARBA00023136"/>
    </source>
</evidence>
<evidence type="ECO:0000313" key="16">
    <source>
        <dbReference type="Proteomes" id="UP000460949"/>
    </source>
</evidence>
<dbReference type="NCBIfam" id="NF006922">
    <property type="entry name" value="PRK09410.1-5"/>
    <property type="match status" value="1"/>
</dbReference>
<keyword evidence="6" id="KW-0598">Phosphotransferase system</keyword>
<evidence type="ECO:0000256" key="12">
    <source>
        <dbReference type="ARBA" id="ARBA00039702"/>
    </source>
</evidence>
<evidence type="ECO:0000256" key="10">
    <source>
        <dbReference type="ARBA" id="ARBA00037387"/>
    </source>
</evidence>
<reference evidence="15 16" key="1">
    <citation type="submission" date="2019-11" db="EMBL/GenBank/DDBJ databases">
        <title>Genome sequences of 17 halophilic strains isolated from different environments.</title>
        <authorList>
            <person name="Furrow R.E."/>
        </authorList>
    </citation>
    <scope>NUCLEOTIDE SEQUENCE [LARGE SCALE GENOMIC DNA]</scope>
    <source>
        <strain evidence="15 16">22511_23_Filter</strain>
    </source>
</reference>
<sequence length="455" mass="47157">MVDLIMKDILGTPAILVGLFALIGLLVQKKNSGDVVSGTLKTVMGFVILGAGANVLVQSLGNFSSMFDEAFAVEGVIPNNEAIVALAQESFGTETAMIMLFGMVVNIILARLSPFKYIFLTGHHTMFMACLISVILTTGGFSGAGMIILGSVILGAIMVLFPAMLQPYTRKVTGSDDFAVGHFGSVGYLVAASIGKVVGKDSRSTEEIKVPKSLSFLRDTSVSVSLTMVILFFVVAGAAGPGFVESELSGGQNFLVFSFMQGLTFAAGVYIILAGVRMLLGEIVPAFKGIADKIVPNAKPALDCPAIFPFAGNAVIIGFLFSFAAGLISMLFLPLLGLKVIVPGLVPHFFTGAAAGVFGNATGGRKGAIFGSMANGVMISFLPALLLPVLGSLGFQGTTFGDGDFGVVGIVLGNLINLVESNVVVVGIILALLALPFALSIKKHGRDKQKDTSAA</sequence>
<evidence type="ECO:0000256" key="14">
    <source>
        <dbReference type="SAM" id="Phobius"/>
    </source>
</evidence>
<keyword evidence="9 14" id="KW-0472">Membrane</keyword>
<gene>
    <name evidence="15" type="ORF">GLW04_09805</name>
</gene>
<dbReference type="NCBIfam" id="NF006920">
    <property type="entry name" value="PRK09410.1-2"/>
    <property type="match status" value="1"/>
</dbReference>
<evidence type="ECO:0000256" key="4">
    <source>
        <dbReference type="ARBA" id="ARBA00022475"/>
    </source>
</evidence>
<comment type="function">
    <text evidence="10">The phosphoenolpyruvate-dependent sugar phosphotransferase system (sugar PTS), a major carbohydrate active transport system, catalyzes the phosphorylation of incoming sugar substrates concomitantly with their translocation across the cell membrane. The enzyme II UlaABC PTS system is involved in ascorbate transport.</text>
</comment>
<evidence type="ECO:0000256" key="3">
    <source>
        <dbReference type="ARBA" id="ARBA00022448"/>
    </source>
</evidence>
<feature type="transmembrane region" description="Helical" evidence="14">
    <location>
        <begin position="301"/>
        <end position="328"/>
    </location>
</feature>
<keyword evidence="8 14" id="KW-1133">Transmembrane helix</keyword>
<keyword evidence="3" id="KW-0813">Transport</keyword>
<evidence type="ECO:0000256" key="6">
    <source>
        <dbReference type="ARBA" id="ARBA00022683"/>
    </source>
</evidence>
<feature type="transmembrane region" description="Helical" evidence="14">
    <location>
        <begin position="340"/>
        <end position="361"/>
    </location>
</feature>
<dbReference type="InterPro" id="IPR004703">
    <property type="entry name" value="PTS_sugar-sp_permease"/>
</dbReference>
<feature type="transmembrane region" description="Helical" evidence="14">
    <location>
        <begin position="126"/>
        <end position="159"/>
    </location>
</feature>
<dbReference type="EMBL" id="WMET01000002">
    <property type="protein sequence ID" value="MYL20180.1"/>
    <property type="molecule type" value="Genomic_DNA"/>
</dbReference>
<accession>A0A845DRQ1</accession>
<dbReference type="RefSeq" id="WP_160836653.1">
    <property type="nucleotide sequence ID" value="NZ_WMET01000002.1"/>
</dbReference>